<reference evidence="1 2" key="1">
    <citation type="journal article" date="2022" name="Genome Biol. Evol.">
        <title>The Spruce Budworm Genome: Reconstructing the Evolutionary History of Antifreeze Proteins.</title>
        <authorList>
            <person name="Beliveau C."/>
            <person name="Gagne P."/>
            <person name="Picq S."/>
            <person name="Vernygora O."/>
            <person name="Keeling C.I."/>
            <person name="Pinkney K."/>
            <person name="Doucet D."/>
            <person name="Wen F."/>
            <person name="Johnston J.S."/>
            <person name="Maaroufi H."/>
            <person name="Boyle B."/>
            <person name="Laroche J."/>
            <person name="Dewar K."/>
            <person name="Juretic N."/>
            <person name="Blackburn G."/>
            <person name="Nisole A."/>
            <person name="Brunet B."/>
            <person name="Brandao M."/>
            <person name="Lumley L."/>
            <person name="Duan J."/>
            <person name="Quan G."/>
            <person name="Lucarotti C.J."/>
            <person name="Roe A.D."/>
            <person name="Sperling F.A.H."/>
            <person name="Levesque R.C."/>
            <person name="Cusson M."/>
        </authorList>
    </citation>
    <scope>NUCLEOTIDE SEQUENCE [LARGE SCALE GENOMIC DNA]</scope>
    <source>
        <strain evidence="1">Glfc:IPQL:Cfum</strain>
    </source>
</reference>
<evidence type="ECO:0000313" key="2">
    <source>
        <dbReference type="Proteomes" id="UP001064048"/>
    </source>
</evidence>
<dbReference type="Proteomes" id="UP001064048">
    <property type="component" value="Chromosome 9"/>
</dbReference>
<proteinExistence type="predicted"/>
<protein>
    <submittedName>
        <fullName evidence="1">Uncharacterized protein</fullName>
    </submittedName>
</protein>
<comment type="caution">
    <text evidence="1">The sequence shown here is derived from an EMBL/GenBank/DDBJ whole genome shotgun (WGS) entry which is preliminary data.</text>
</comment>
<gene>
    <name evidence="1" type="ORF">MSG28_005804</name>
</gene>
<name>A0ACC0L0W5_CHOFU</name>
<evidence type="ECO:0000313" key="1">
    <source>
        <dbReference type="EMBL" id="KAI8442225.1"/>
    </source>
</evidence>
<accession>A0ACC0L0W5</accession>
<organism evidence="1 2">
    <name type="scientific">Choristoneura fumiferana</name>
    <name type="common">Spruce budworm moth</name>
    <name type="synonym">Archips fumiferana</name>
    <dbReference type="NCBI Taxonomy" id="7141"/>
    <lineage>
        <taxon>Eukaryota</taxon>
        <taxon>Metazoa</taxon>
        <taxon>Ecdysozoa</taxon>
        <taxon>Arthropoda</taxon>
        <taxon>Hexapoda</taxon>
        <taxon>Insecta</taxon>
        <taxon>Pterygota</taxon>
        <taxon>Neoptera</taxon>
        <taxon>Endopterygota</taxon>
        <taxon>Lepidoptera</taxon>
        <taxon>Glossata</taxon>
        <taxon>Ditrysia</taxon>
        <taxon>Tortricoidea</taxon>
        <taxon>Tortricidae</taxon>
        <taxon>Tortricinae</taxon>
        <taxon>Choristoneura</taxon>
    </lineage>
</organism>
<sequence length="334" mass="36905">MEVSLFHRLMSDEATSTLQLQYRMNKALADLANKKLSHFTTEPWLLKACGAEAENAALFLDMKATAKLETSKTCVNPDEACIVLALVDALTEGGVLASDIGVISPFRDQVALLRRALLKQAVEEGEVLNDQRRLAVGVTRAKHKLLVVGNSTALQRYEPLKRLIEFCPSLVLELEKLSHFTTEPWLLKACGAEAENAALFLDMKATAKLETSKTCVNPDEACIVLALVDALTEGGVLASDIGVISPFRDQVALLRRALLKQAVEEGEVLNDQRRLAVGVTRAKHKLLVVGNSTALQRYEPLKRLIEFCPSLVLELEVIKRLVDKYRTLVSKEKY</sequence>
<keyword evidence="2" id="KW-1185">Reference proteome</keyword>
<dbReference type="EMBL" id="CM046109">
    <property type="protein sequence ID" value="KAI8442225.1"/>
    <property type="molecule type" value="Genomic_DNA"/>
</dbReference>